<dbReference type="PANTHER" id="PTHR11076:SF33">
    <property type="entry name" value="DNA POLYMERASE KAPPA"/>
    <property type="match status" value="1"/>
</dbReference>
<gene>
    <name evidence="1" type="ORF">P879_06913</name>
</gene>
<sequence>MDTPGCGRYSTNKAGMDGLDKQTIMQIILENSKGSKFYENELRRERLLHQQIEAKLRQIRSLTPVMIQNAEHEASVLFLIPVHTTCLIQPEVRYMCPAS</sequence>
<comment type="caution">
    <text evidence="1">The sequence shown here is derived from an EMBL/GenBank/DDBJ whole genome shotgun (WGS) entry which is preliminary data.</text>
</comment>
<evidence type="ECO:0000313" key="2">
    <source>
        <dbReference type="Proteomes" id="UP000699462"/>
    </source>
</evidence>
<dbReference type="Proteomes" id="UP000699462">
    <property type="component" value="Unassembled WGS sequence"/>
</dbReference>
<dbReference type="AlphaFoldDB" id="A0A8T0DTT5"/>
<reference evidence="1 2" key="1">
    <citation type="submission" date="2019-07" db="EMBL/GenBank/DDBJ databases">
        <title>Annotation for the trematode Paragonimus westermani.</title>
        <authorList>
            <person name="Choi Y.-J."/>
        </authorList>
    </citation>
    <scope>NUCLEOTIDE SEQUENCE [LARGE SCALE GENOMIC DNA]</scope>
    <source>
        <strain evidence="1">180907_Pwestermani</strain>
    </source>
</reference>
<name>A0A8T0DTT5_9TREM</name>
<organism evidence="1 2">
    <name type="scientific">Paragonimus westermani</name>
    <dbReference type="NCBI Taxonomy" id="34504"/>
    <lineage>
        <taxon>Eukaryota</taxon>
        <taxon>Metazoa</taxon>
        <taxon>Spiralia</taxon>
        <taxon>Lophotrochozoa</taxon>
        <taxon>Platyhelminthes</taxon>
        <taxon>Trematoda</taxon>
        <taxon>Digenea</taxon>
        <taxon>Plagiorchiida</taxon>
        <taxon>Troglotremata</taxon>
        <taxon>Troglotrematidae</taxon>
        <taxon>Paragonimus</taxon>
    </lineage>
</organism>
<dbReference type="PANTHER" id="PTHR11076">
    <property type="entry name" value="DNA REPAIR POLYMERASE UMUC / TRANSFERASE FAMILY MEMBER"/>
    <property type="match status" value="1"/>
</dbReference>
<dbReference type="EMBL" id="JTDF01001051">
    <property type="protein sequence ID" value="KAF8570564.1"/>
    <property type="molecule type" value="Genomic_DNA"/>
</dbReference>
<dbReference type="OrthoDB" id="1747274at2759"/>
<dbReference type="GO" id="GO:0003887">
    <property type="term" value="F:DNA-directed DNA polymerase activity"/>
    <property type="evidence" value="ECO:0007669"/>
    <property type="project" value="TreeGrafter"/>
</dbReference>
<dbReference type="Gene3D" id="1.10.150.810">
    <property type="match status" value="1"/>
</dbReference>
<proteinExistence type="predicted"/>
<keyword evidence="2" id="KW-1185">Reference proteome</keyword>
<evidence type="ECO:0000313" key="1">
    <source>
        <dbReference type="EMBL" id="KAF8570564.1"/>
    </source>
</evidence>
<protein>
    <submittedName>
        <fullName evidence="1">Uncharacterized protein</fullName>
    </submittedName>
</protein>
<dbReference type="InterPro" id="IPR050116">
    <property type="entry name" value="DNA_polymerase-Y"/>
</dbReference>
<accession>A0A8T0DTT5</accession>
<dbReference type="GO" id="GO:0042276">
    <property type="term" value="P:error-prone translesion synthesis"/>
    <property type="evidence" value="ECO:0007669"/>
    <property type="project" value="TreeGrafter"/>
</dbReference>